<dbReference type="SUPFAM" id="SSF158682">
    <property type="entry name" value="TerB-like"/>
    <property type="match status" value="1"/>
</dbReference>
<organism evidence="2 3">
    <name type="scientific">Thalassococcus lentus</name>
    <dbReference type="NCBI Taxonomy" id="1210524"/>
    <lineage>
        <taxon>Bacteria</taxon>
        <taxon>Pseudomonadati</taxon>
        <taxon>Pseudomonadota</taxon>
        <taxon>Alphaproteobacteria</taxon>
        <taxon>Rhodobacterales</taxon>
        <taxon>Roseobacteraceae</taxon>
        <taxon>Thalassococcus</taxon>
    </lineage>
</organism>
<dbReference type="InterPro" id="IPR007791">
    <property type="entry name" value="DjlA_N"/>
</dbReference>
<reference evidence="2 3" key="1">
    <citation type="submission" date="2023-01" db="EMBL/GenBank/DDBJ databases">
        <title>Thalassococcus onchidii sp. nov., isolated from a marine invertebrate from the South China Sea.</title>
        <authorList>
            <person name="Xu S."/>
            <person name="Liu Z."/>
            <person name="Xu Y."/>
        </authorList>
    </citation>
    <scope>NUCLEOTIDE SEQUENCE [LARGE SCALE GENOMIC DNA]</scope>
    <source>
        <strain evidence="2 3">KCTC 32084</strain>
    </source>
</reference>
<comment type="caution">
    <text evidence="2">The sequence shown here is derived from an EMBL/GenBank/DDBJ whole genome shotgun (WGS) entry which is preliminary data.</text>
</comment>
<evidence type="ECO:0000313" key="2">
    <source>
        <dbReference type="EMBL" id="MDA7425364.1"/>
    </source>
</evidence>
<dbReference type="RefSeq" id="WP_271432704.1">
    <property type="nucleotide sequence ID" value="NZ_JAQIOY010000003.1"/>
</dbReference>
<protein>
    <submittedName>
        <fullName evidence="2">TerB family tellurite resistance protein</fullName>
    </submittedName>
</protein>
<dbReference type="InterPro" id="IPR029024">
    <property type="entry name" value="TerB-like"/>
</dbReference>
<evidence type="ECO:0000259" key="1">
    <source>
        <dbReference type="Pfam" id="PF05099"/>
    </source>
</evidence>
<gene>
    <name evidence="2" type="ORF">PFY00_11545</name>
</gene>
<dbReference type="Pfam" id="PF05099">
    <property type="entry name" value="TerB"/>
    <property type="match status" value="1"/>
</dbReference>
<dbReference type="CDD" id="cd07313">
    <property type="entry name" value="terB_like_2"/>
    <property type="match status" value="1"/>
</dbReference>
<keyword evidence="3" id="KW-1185">Reference proteome</keyword>
<accession>A0ABT4XTS9</accession>
<dbReference type="Proteomes" id="UP001210720">
    <property type="component" value="Unassembled WGS sequence"/>
</dbReference>
<sequence>MLERLTSLFKSRAPVDAPLPEPDARLALGTLLVRVAMADKAYLFEEVEQIDRILAEAYGLTPIEAAKMRATCEKLAFSVEDDGEMARVIREAVDYDHRRETMEALWRVVIADGITDERETAAVELIEEQLGMARDDSQAARAAASIP</sequence>
<proteinExistence type="predicted"/>
<name>A0ABT4XTS9_9RHOB</name>
<evidence type="ECO:0000313" key="3">
    <source>
        <dbReference type="Proteomes" id="UP001210720"/>
    </source>
</evidence>
<dbReference type="EMBL" id="JAQIOY010000003">
    <property type="protein sequence ID" value="MDA7425364.1"/>
    <property type="molecule type" value="Genomic_DNA"/>
</dbReference>
<dbReference type="Gene3D" id="1.10.3680.10">
    <property type="entry name" value="TerB-like"/>
    <property type="match status" value="1"/>
</dbReference>
<feature type="domain" description="Co-chaperone DjlA N-terminal" evidence="1">
    <location>
        <begin position="25"/>
        <end position="142"/>
    </location>
</feature>